<sequence>MGEIVLAAKVTHVPSMFISEQPGPHHGCRAAAIEGHRRLGEMIRERAVDTIVVADTHWLVNAGYHINANTDCSGLYTSTEFPHFIRDLPYEYVGDAELGDAIAATATANDVFTRSHTDVPSLGLQYGTLVPLRYMGIDKSIKIVSIAAWLYDAHLADSKTMGESIRQAVEASDRRVAFLASGSLSHRIAPNREVGDHLMKISRPFNKQVDLKVMEMWQRGNHADFLDMLPQYARDCDGEGGMHDTAMLYGLLGWKGYKGRAEVLTPYFESSGTGQCNVLFPLD</sequence>
<proteinExistence type="predicted"/>
<dbReference type="Pfam" id="PF02900">
    <property type="entry name" value="LigB"/>
    <property type="match status" value="1"/>
</dbReference>
<dbReference type="PANTHER" id="PTHR30096">
    <property type="entry name" value="4,5-DOPA DIOXYGENASE EXTRADIOL-LIKE PROTEIN"/>
    <property type="match status" value="1"/>
</dbReference>
<dbReference type="GO" id="GO:0008687">
    <property type="term" value="F:3,4-dihydroxyphenylacetate 2,3-dioxygenase activity"/>
    <property type="evidence" value="ECO:0007669"/>
    <property type="project" value="InterPro"/>
</dbReference>
<feature type="domain" description="Extradiol ring-cleavage dioxygenase class III enzyme subunit B" evidence="2">
    <location>
        <begin position="7"/>
        <end position="280"/>
    </location>
</feature>
<dbReference type="PANTHER" id="PTHR30096:SF9">
    <property type="entry name" value="4-HYDROXYPHENYLACETATE CATABOLISM PROTEIN"/>
    <property type="match status" value="1"/>
</dbReference>
<evidence type="ECO:0000313" key="3">
    <source>
        <dbReference type="EMBL" id="SDT92598.1"/>
    </source>
</evidence>
<accession>A0A1H2ECV8</accession>
<dbReference type="OrthoDB" id="1676816at2"/>
<keyword evidence="1" id="KW-0560">Oxidoreductase</keyword>
<name>A0A1H2ECV8_9GAMM</name>
<reference evidence="4" key="1">
    <citation type="submission" date="2016-10" db="EMBL/GenBank/DDBJ databases">
        <authorList>
            <person name="Varghese N."/>
            <person name="Submissions S."/>
        </authorList>
    </citation>
    <scope>NUCLEOTIDE SEQUENCE [LARGE SCALE GENOMIC DNA]</scope>
    <source>
        <strain evidence="4">CCTCC 2012022</strain>
    </source>
</reference>
<keyword evidence="4" id="KW-1185">Reference proteome</keyword>
<dbReference type="RefSeq" id="WP_090211834.1">
    <property type="nucleotide sequence ID" value="NZ_LT629780.1"/>
</dbReference>
<dbReference type="CDD" id="cd07370">
    <property type="entry name" value="HPCD"/>
    <property type="match status" value="1"/>
</dbReference>
<dbReference type="Proteomes" id="UP000243063">
    <property type="component" value="Chromosome I"/>
</dbReference>
<dbReference type="GO" id="GO:0008198">
    <property type="term" value="F:ferrous iron binding"/>
    <property type="evidence" value="ECO:0007669"/>
    <property type="project" value="InterPro"/>
</dbReference>
<dbReference type="InterPro" id="IPR004183">
    <property type="entry name" value="Xdiol_dOase_suB"/>
</dbReference>
<dbReference type="STRING" id="1245526.SAMN05216580_0483"/>
<evidence type="ECO:0000313" key="4">
    <source>
        <dbReference type="Proteomes" id="UP000243063"/>
    </source>
</evidence>
<organism evidence="3 4">
    <name type="scientific">Geopseudomonas guangdongensis</name>
    <dbReference type="NCBI Taxonomy" id="1245526"/>
    <lineage>
        <taxon>Bacteria</taxon>
        <taxon>Pseudomonadati</taxon>
        <taxon>Pseudomonadota</taxon>
        <taxon>Gammaproteobacteria</taxon>
        <taxon>Pseudomonadales</taxon>
        <taxon>Pseudomonadaceae</taxon>
        <taxon>Geopseudomonas</taxon>
    </lineage>
</organism>
<dbReference type="SUPFAM" id="SSF53213">
    <property type="entry name" value="LigB-like"/>
    <property type="match status" value="1"/>
</dbReference>
<dbReference type="NCBIfam" id="TIGR02298">
    <property type="entry name" value="HpaD_Fe"/>
    <property type="match status" value="1"/>
</dbReference>
<protein>
    <submittedName>
        <fullName evidence="3">3,4-dihydroxyphenylacetate 2,3-dioxygenase</fullName>
    </submittedName>
</protein>
<evidence type="ECO:0000259" key="2">
    <source>
        <dbReference type="Pfam" id="PF02900"/>
    </source>
</evidence>
<keyword evidence="3" id="KW-0223">Dioxygenase</keyword>
<dbReference type="Gene3D" id="3.40.830.10">
    <property type="entry name" value="LigB-like"/>
    <property type="match status" value="1"/>
</dbReference>
<dbReference type="AlphaFoldDB" id="A0A1H2ECV8"/>
<gene>
    <name evidence="3" type="ORF">SAMN05216580_0483</name>
</gene>
<evidence type="ECO:0000256" key="1">
    <source>
        <dbReference type="ARBA" id="ARBA00023002"/>
    </source>
</evidence>
<dbReference type="InterPro" id="IPR011984">
    <property type="entry name" value="HPCD"/>
</dbReference>
<dbReference type="EMBL" id="LT629780">
    <property type="protein sequence ID" value="SDT92598.1"/>
    <property type="molecule type" value="Genomic_DNA"/>
</dbReference>